<name>A0A9D1RCS0_9FIRM</name>
<dbReference type="Proteomes" id="UP000824205">
    <property type="component" value="Unassembled WGS sequence"/>
</dbReference>
<dbReference type="EMBL" id="DXGE01000012">
    <property type="protein sequence ID" value="HIW85459.1"/>
    <property type="molecule type" value="Genomic_DNA"/>
</dbReference>
<sequence length="94" mass="10309">MSASEIRNYALEQIAKIDGTIYIAEATKSNSGWDTPLVVYTDDSASEIKAGCNSYASGVYNGTTHNGYNVYVEQSTNSWTGEKVMKVYFLYGQA</sequence>
<evidence type="ECO:0000313" key="1">
    <source>
        <dbReference type="EMBL" id="HIW85459.1"/>
    </source>
</evidence>
<gene>
    <name evidence="1" type="ORF">IAA48_03095</name>
</gene>
<dbReference type="AlphaFoldDB" id="A0A9D1RCS0"/>
<evidence type="ECO:0000313" key="2">
    <source>
        <dbReference type="Proteomes" id="UP000824205"/>
    </source>
</evidence>
<proteinExistence type="predicted"/>
<reference evidence="1" key="1">
    <citation type="journal article" date="2021" name="PeerJ">
        <title>Extensive microbial diversity within the chicken gut microbiome revealed by metagenomics and culture.</title>
        <authorList>
            <person name="Gilroy R."/>
            <person name="Ravi A."/>
            <person name="Getino M."/>
            <person name="Pursley I."/>
            <person name="Horton D.L."/>
            <person name="Alikhan N.F."/>
            <person name="Baker D."/>
            <person name="Gharbi K."/>
            <person name="Hall N."/>
            <person name="Watson M."/>
            <person name="Adriaenssens E.M."/>
            <person name="Foster-Nyarko E."/>
            <person name="Jarju S."/>
            <person name="Secka A."/>
            <person name="Antonio M."/>
            <person name="Oren A."/>
            <person name="Chaudhuri R.R."/>
            <person name="La Ragione R."/>
            <person name="Hildebrand F."/>
            <person name="Pallen M.J."/>
        </authorList>
    </citation>
    <scope>NUCLEOTIDE SEQUENCE</scope>
    <source>
        <strain evidence="1">421</strain>
    </source>
</reference>
<reference evidence="1" key="2">
    <citation type="submission" date="2021-04" db="EMBL/GenBank/DDBJ databases">
        <authorList>
            <person name="Gilroy R."/>
        </authorList>
    </citation>
    <scope>NUCLEOTIDE SEQUENCE</scope>
    <source>
        <strain evidence="1">421</strain>
    </source>
</reference>
<organism evidence="1 2">
    <name type="scientific">Candidatus Eubacterium faecipullorum</name>
    <dbReference type="NCBI Taxonomy" id="2838571"/>
    <lineage>
        <taxon>Bacteria</taxon>
        <taxon>Bacillati</taxon>
        <taxon>Bacillota</taxon>
        <taxon>Clostridia</taxon>
        <taxon>Eubacteriales</taxon>
        <taxon>Eubacteriaceae</taxon>
        <taxon>Eubacterium</taxon>
    </lineage>
</organism>
<protein>
    <submittedName>
        <fullName evidence="1">Uncharacterized protein</fullName>
    </submittedName>
</protein>
<accession>A0A9D1RCS0</accession>
<comment type="caution">
    <text evidence="1">The sequence shown here is derived from an EMBL/GenBank/DDBJ whole genome shotgun (WGS) entry which is preliminary data.</text>
</comment>